<dbReference type="AlphaFoldDB" id="A0A8X6PT34"/>
<reference evidence="1" key="1">
    <citation type="submission" date="2020-08" db="EMBL/GenBank/DDBJ databases">
        <title>Multicomponent nature underlies the extraordinary mechanical properties of spider dragline silk.</title>
        <authorList>
            <person name="Kono N."/>
            <person name="Nakamura H."/>
            <person name="Mori M."/>
            <person name="Yoshida Y."/>
            <person name="Ohtoshi R."/>
            <person name="Malay A.D."/>
            <person name="Moran D.A.P."/>
            <person name="Tomita M."/>
            <person name="Numata K."/>
            <person name="Arakawa K."/>
        </authorList>
    </citation>
    <scope>NUCLEOTIDE SEQUENCE</scope>
</reference>
<evidence type="ECO:0000313" key="1">
    <source>
        <dbReference type="EMBL" id="GFT84022.1"/>
    </source>
</evidence>
<accession>A0A8X6PT34</accession>
<organism evidence="1 2">
    <name type="scientific">Nephila pilipes</name>
    <name type="common">Giant wood spider</name>
    <name type="synonym">Nephila maculata</name>
    <dbReference type="NCBI Taxonomy" id="299642"/>
    <lineage>
        <taxon>Eukaryota</taxon>
        <taxon>Metazoa</taxon>
        <taxon>Ecdysozoa</taxon>
        <taxon>Arthropoda</taxon>
        <taxon>Chelicerata</taxon>
        <taxon>Arachnida</taxon>
        <taxon>Araneae</taxon>
        <taxon>Araneomorphae</taxon>
        <taxon>Entelegynae</taxon>
        <taxon>Araneoidea</taxon>
        <taxon>Nephilidae</taxon>
        <taxon>Nephila</taxon>
    </lineage>
</organism>
<keyword evidence="2" id="KW-1185">Reference proteome</keyword>
<protein>
    <submittedName>
        <fullName evidence="1">Uncharacterized protein</fullName>
    </submittedName>
</protein>
<sequence>MGKETGMKRERRFFSINFGSRNEFTLSQIHFSPNLLSSLKGKHGGYLSQAEVHSFDDFGNAVDVRSRRMGLIGKEFVQRTCADECFLLPTR</sequence>
<name>A0A8X6PT34_NEPPI</name>
<gene>
    <name evidence="1" type="ORF">NPIL_297021</name>
</gene>
<dbReference type="EMBL" id="BMAW01023689">
    <property type="protein sequence ID" value="GFT84022.1"/>
    <property type="molecule type" value="Genomic_DNA"/>
</dbReference>
<dbReference type="Proteomes" id="UP000887013">
    <property type="component" value="Unassembled WGS sequence"/>
</dbReference>
<comment type="caution">
    <text evidence="1">The sequence shown here is derived from an EMBL/GenBank/DDBJ whole genome shotgun (WGS) entry which is preliminary data.</text>
</comment>
<proteinExistence type="predicted"/>
<evidence type="ECO:0000313" key="2">
    <source>
        <dbReference type="Proteomes" id="UP000887013"/>
    </source>
</evidence>